<keyword evidence="2" id="KW-1185">Reference proteome</keyword>
<feature type="transmembrane region" description="Helical" evidence="1">
    <location>
        <begin position="25"/>
        <end position="48"/>
    </location>
</feature>
<sequence>MQVSPIYNDPKYKCCCGTHVEKGAYIIAIVGTVLTGLSLLSNILILNYPAIKRRETWMYLPYLILTGIALVLLALLAIFLIVMAVVRNEIESAAIIVAVCIVCFSLNLWFYSVIYRAYKYMKDEQSVRVSPPLSTKCDVNQKKN</sequence>
<proteinExistence type="predicted"/>
<dbReference type="Proteomes" id="UP000887574">
    <property type="component" value="Unplaced"/>
</dbReference>
<protein>
    <submittedName>
        <fullName evidence="3">Lysosomal-associated transmembrane protein 4B</fullName>
    </submittedName>
</protein>
<evidence type="ECO:0000256" key="1">
    <source>
        <dbReference type="SAM" id="Phobius"/>
    </source>
</evidence>
<keyword evidence="1" id="KW-0472">Membrane</keyword>
<feature type="transmembrane region" description="Helical" evidence="1">
    <location>
        <begin position="92"/>
        <end position="114"/>
    </location>
</feature>
<keyword evidence="1" id="KW-0812">Transmembrane</keyword>
<dbReference type="AlphaFoldDB" id="A0A915CUB9"/>
<organism evidence="2 3">
    <name type="scientific">Ditylenchus dipsaci</name>
    <dbReference type="NCBI Taxonomy" id="166011"/>
    <lineage>
        <taxon>Eukaryota</taxon>
        <taxon>Metazoa</taxon>
        <taxon>Ecdysozoa</taxon>
        <taxon>Nematoda</taxon>
        <taxon>Chromadorea</taxon>
        <taxon>Rhabditida</taxon>
        <taxon>Tylenchina</taxon>
        <taxon>Tylenchomorpha</taxon>
        <taxon>Sphaerularioidea</taxon>
        <taxon>Anguinidae</taxon>
        <taxon>Anguininae</taxon>
        <taxon>Ditylenchus</taxon>
    </lineage>
</organism>
<accession>A0A915CUB9</accession>
<evidence type="ECO:0000313" key="2">
    <source>
        <dbReference type="Proteomes" id="UP000887574"/>
    </source>
</evidence>
<name>A0A915CUB9_9BILA</name>
<reference evidence="3" key="1">
    <citation type="submission" date="2022-11" db="UniProtKB">
        <authorList>
            <consortium name="WormBaseParasite"/>
        </authorList>
    </citation>
    <scope>IDENTIFICATION</scope>
</reference>
<feature type="transmembrane region" description="Helical" evidence="1">
    <location>
        <begin position="60"/>
        <end position="86"/>
    </location>
</feature>
<dbReference type="PANTHER" id="PTHR34851:SF5">
    <property type="entry name" value="MARVEL DOMAIN-CONTAINING PROTEIN"/>
    <property type="match status" value="1"/>
</dbReference>
<evidence type="ECO:0000313" key="3">
    <source>
        <dbReference type="WBParaSite" id="jg12318"/>
    </source>
</evidence>
<dbReference type="WBParaSite" id="jg12318">
    <property type="protein sequence ID" value="jg12318"/>
    <property type="gene ID" value="jg12318"/>
</dbReference>
<dbReference type="PANTHER" id="PTHR34851">
    <property type="entry name" value="PROTEIN CBG05235-RELATED"/>
    <property type="match status" value="1"/>
</dbReference>
<keyword evidence="1" id="KW-1133">Transmembrane helix</keyword>